<protein>
    <submittedName>
        <fullName evidence="1">Uncharacterized protein</fullName>
    </submittedName>
</protein>
<gene>
    <name evidence="1" type="ORF">KIN20_023393</name>
</gene>
<organism evidence="1 2">
    <name type="scientific">Parelaphostrongylus tenuis</name>
    <name type="common">Meningeal worm</name>
    <dbReference type="NCBI Taxonomy" id="148309"/>
    <lineage>
        <taxon>Eukaryota</taxon>
        <taxon>Metazoa</taxon>
        <taxon>Ecdysozoa</taxon>
        <taxon>Nematoda</taxon>
        <taxon>Chromadorea</taxon>
        <taxon>Rhabditida</taxon>
        <taxon>Rhabditina</taxon>
        <taxon>Rhabditomorpha</taxon>
        <taxon>Strongyloidea</taxon>
        <taxon>Metastrongylidae</taxon>
        <taxon>Parelaphostrongylus</taxon>
    </lineage>
</organism>
<evidence type="ECO:0000313" key="2">
    <source>
        <dbReference type="Proteomes" id="UP001196413"/>
    </source>
</evidence>
<comment type="caution">
    <text evidence="1">The sequence shown here is derived from an EMBL/GenBank/DDBJ whole genome shotgun (WGS) entry which is preliminary data.</text>
</comment>
<dbReference type="AlphaFoldDB" id="A0AAD5QSX7"/>
<dbReference type="EMBL" id="JAHQIW010004746">
    <property type="protein sequence ID" value="KAJ1363508.1"/>
    <property type="molecule type" value="Genomic_DNA"/>
</dbReference>
<sequence length="93" mass="10853">MEHLERVIYRVASHAMCDTILANYSSSCYLPKQRLKHYVQCHIRIEKLMPQYLISVMGLETSQLFEEEFMTIMFHQPRAVECTTPCLNIASSP</sequence>
<reference evidence="1" key="1">
    <citation type="submission" date="2021-06" db="EMBL/GenBank/DDBJ databases">
        <title>Parelaphostrongylus tenuis whole genome reference sequence.</title>
        <authorList>
            <person name="Garwood T.J."/>
            <person name="Larsen P.A."/>
            <person name="Fountain-Jones N.M."/>
            <person name="Garbe J.R."/>
            <person name="Macchietto M.G."/>
            <person name="Kania S.A."/>
            <person name="Gerhold R.W."/>
            <person name="Richards J.E."/>
            <person name="Wolf T.M."/>
        </authorList>
    </citation>
    <scope>NUCLEOTIDE SEQUENCE</scope>
    <source>
        <strain evidence="1">MNPRO001-30</strain>
        <tissue evidence="1">Meninges</tissue>
    </source>
</reference>
<keyword evidence="2" id="KW-1185">Reference proteome</keyword>
<evidence type="ECO:0000313" key="1">
    <source>
        <dbReference type="EMBL" id="KAJ1363508.1"/>
    </source>
</evidence>
<dbReference type="Proteomes" id="UP001196413">
    <property type="component" value="Unassembled WGS sequence"/>
</dbReference>
<proteinExistence type="predicted"/>
<name>A0AAD5QSX7_PARTN</name>
<accession>A0AAD5QSX7</accession>